<dbReference type="EMBL" id="LR796136">
    <property type="protein sequence ID" value="CAB4120995.1"/>
    <property type="molecule type" value="Genomic_DNA"/>
</dbReference>
<dbReference type="EMBL" id="LR797822">
    <property type="protein sequence ID" value="CAB4241235.1"/>
    <property type="molecule type" value="Genomic_DNA"/>
</dbReference>
<gene>
    <name evidence="3" type="ORF">UFOVP145_21</name>
    <name evidence="1" type="ORF">UFOVP4_53</name>
    <name evidence="2" type="ORF">UFOVP64_7</name>
</gene>
<evidence type="ECO:0000313" key="3">
    <source>
        <dbReference type="EMBL" id="CAB5078980.1"/>
    </source>
</evidence>
<evidence type="ECO:0000313" key="2">
    <source>
        <dbReference type="EMBL" id="CAB4241235.1"/>
    </source>
</evidence>
<accession>A0A6J5KHJ4</accession>
<sequence length="74" mass="8284">MSSTVGCEFYLFNHAREKVEDCTDVADGLSSMIHLAFNATHPQLRRWASNFLNASMSVQILENDYEAAREAGCL</sequence>
<proteinExistence type="predicted"/>
<reference evidence="1" key="1">
    <citation type="submission" date="2020-04" db="EMBL/GenBank/DDBJ databases">
        <authorList>
            <person name="Chiriac C."/>
            <person name="Salcher M."/>
            <person name="Ghai R."/>
            <person name="Kavagutti S V."/>
        </authorList>
    </citation>
    <scope>NUCLEOTIDE SEQUENCE</scope>
</reference>
<name>A0A6J5KHJ4_9CAUD</name>
<protein>
    <submittedName>
        <fullName evidence="1">Uncharacterized protein</fullName>
    </submittedName>
</protein>
<dbReference type="EMBL" id="LR798189">
    <property type="protein sequence ID" value="CAB5078980.1"/>
    <property type="molecule type" value="Genomic_DNA"/>
</dbReference>
<organism evidence="1">
    <name type="scientific">uncultured Caudovirales phage</name>
    <dbReference type="NCBI Taxonomy" id="2100421"/>
    <lineage>
        <taxon>Viruses</taxon>
        <taxon>Duplodnaviria</taxon>
        <taxon>Heunggongvirae</taxon>
        <taxon>Uroviricota</taxon>
        <taxon>Caudoviricetes</taxon>
        <taxon>Peduoviridae</taxon>
        <taxon>Maltschvirus</taxon>
        <taxon>Maltschvirus maltsch</taxon>
    </lineage>
</organism>
<evidence type="ECO:0000313" key="1">
    <source>
        <dbReference type="EMBL" id="CAB4120995.1"/>
    </source>
</evidence>